<evidence type="ECO:0000313" key="2">
    <source>
        <dbReference type="Proteomes" id="UP001149400"/>
    </source>
</evidence>
<protein>
    <submittedName>
        <fullName evidence="1">DUF393 domain-containing protein</fullName>
    </submittedName>
</protein>
<dbReference type="InterPro" id="IPR007263">
    <property type="entry name" value="DCC1-like"/>
</dbReference>
<dbReference type="RefSeq" id="WP_274164540.1">
    <property type="nucleotide sequence ID" value="NZ_JAJUBC010000011.1"/>
</dbReference>
<evidence type="ECO:0000313" key="1">
    <source>
        <dbReference type="EMBL" id="MDD1793688.1"/>
    </source>
</evidence>
<sequence>MTLTIFYDGSCPLCVAEMDQLRTFNTKHLLSFEDILAPDFQSRYPAIDPAAASNILHAILHDNDSLTKENSQLLLGLDVTHKAWSLVGKKRWIAVLRWPVIRWFADHAYLYFARNRYRISYLFTGQSRCKPCSKGKCDIGGKATQNSSTQ</sequence>
<name>A0ABT5R087_9GAMM</name>
<gene>
    <name evidence="1" type="ORF">LRP50_11155</name>
</gene>
<dbReference type="Proteomes" id="UP001149400">
    <property type="component" value="Unassembled WGS sequence"/>
</dbReference>
<dbReference type="EMBL" id="JAJUBC010000011">
    <property type="protein sequence ID" value="MDD1793688.1"/>
    <property type="molecule type" value="Genomic_DNA"/>
</dbReference>
<proteinExistence type="predicted"/>
<dbReference type="PANTHER" id="PTHR34290:SF2">
    <property type="entry name" value="OS04G0668800 PROTEIN"/>
    <property type="match status" value="1"/>
</dbReference>
<accession>A0ABT5R087</accession>
<reference evidence="1" key="1">
    <citation type="submission" date="2021-12" db="EMBL/GenBank/DDBJ databases">
        <title>Enterovibrio ZSDZ35 sp. nov. and Enterovibrio ZSDZ42 sp. nov., isolated from coastal seawater in Qingdao.</title>
        <authorList>
            <person name="Zhang P."/>
        </authorList>
    </citation>
    <scope>NUCLEOTIDE SEQUENCE</scope>
    <source>
        <strain evidence="1">ZSDZ42</strain>
    </source>
</reference>
<keyword evidence="2" id="KW-1185">Reference proteome</keyword>
<dbReference type="Pfam" id="PF04134">
    <property type="entry name" value="DCC1-like"/>
    <property type="match status" value="1"/>
</dbReference>
<comment type="caution">
    <text evidence="1">The sequence shown here is derived from an EMBL/GenBank/DDBJ whole genome shotgun (WGS) entry which is preliminary data.</text>
</comment>
<organism evidence="1 2">
    <name type="scientific">Enterovibrio gelatinilyticus</name>
    <dbReference type="NCBI Taxonomy" id="2899819"/>
    <lineage>
        <taxon>Bacteria</taxon>
        <taxon>Pseudomonadati</taxon>
        <taxon>Pseudomonadota</taxon>
        <taxon>Gammaproteobacteria</taxon>
        <taxon>Vibrionales</taxon>
        <taxon>Vibrionaceae</taxon>
        <taxon>Enterovibrio</taxon>
    </lineage>
</organism>
<dbReference type="InterPro" id="IPR044691">
    <property type="entry name" value="DCC1_Trx"/>
</dbReference>
<dbReference type="PANTHER" id="PTHR34290">
    <property type="entry name" value="SI:CH73-390P7.2"/>
    <property type="match status" value="1"/>
</dbReference>